<comment type="subcellular location">
    <subcellularLocation>
        <location evidence="1">Cell membrane</location>
        <topology evidence="1">Single-pass membrane protein</topology>
    </subcellularLocation>
</comment>
<feature type="transmembrane region" description="Helical" evidence="7">
    <location>
        <begin position="33"/>
        <end position="56"/>
    </location>
</feature>
<dbReference type="InterPro" id="IPR007168">
    <property type="entry name" value="Phageshock_PspC_N"/>
</dbReference>
<evidence type="ECO:0000256" key="3">
    <source>
        <dbReference type="ARBA" id="ARBA00022692"/>
    </source>
</evidence>
<dbReference type="PANTHER" id="PTHR33885">
    <property type="entry name" value="PHAGE SHOCK PROTEIN C"/>
    <property type="match status" value="1"/>
</dbReference>
<gene>
    <name evidence="9" type="ORF">DY048_05660</name>
</gene>
<evidence type="ECO:0000256" key="4">
    <source>
        <dbReference type="ARBA" id="ARBA00022989"/>
    </source>
</evidence>
<protein>
    <submittedName>
        <fullName evidence="9">PspC domain-containing protein</fullName>
    </submittedName>
</protein>
<sequence length="99" mass="11309">MKKLTRSKTDRMLTGVAGGVSEYLGIDSRIIRIIFIILAFFHGIGLLAYLILLVLMPNTQQTTGPFDGMFNQYKSKEQSTTKNNDKRKNLKDVQEFDHK</sequence>
<keyword evidence="10" id="KW-1185">Reference proteome</keyword>
<dbReference type="InterPro" id="IPR052027">
    <property type="entry name" value="PspC"/>
</dbReference>
<feature type="region of interest" description="Disordered" evidence="6">
    <location>
        <begin position="67"/>
        <end position="99"/>
    </location>
</feature>
<evidence type="ECO:0000256" key="5">
    <source>
        <dbReference type="ARBA" id="ARBA00023136"/>
    </source>
</evidence>
<dbReference type="PANTHER" id="PTHR33885:SF3">
    <property type="entry name" value="PHAGE SHOCK PROTEIN C"/>
    <property type="match status" value="1"/>
</dbReference>
<evidence type="ECO:0000256" key="1">
    <source>
        <dbReference type="ARBA" id="ARBA00004162"/>
    </source>
</evidence>
<keyword evidence="3 7" id="KW-0812">Transmembrane</keyword>
<keyword evidence="4 7" id="KW-1133">Transmembrane helix</keyword>
<reference evidence="9 10" key="1">
    <citation type="submission" date="2018-08" db="EMBL/GenBank/DDBJ databases">
        <title>Comparative genomics of wild bee and flower associated Lactobacillus reveals potential adaptation to the bee host.</title>
        <authorList>
            <person name="Vuong H.Q."/>
            <person name="Mcfrederick Q.S."/>
        </authorList>
    </citation>
    <scope>NUCLEOTIDE SEQUENCE [LARGE SCALE GENOMIC DNA]</scope>
    <source>
        <strain evidence="9 10">HV_04</strain>
    </source>
</reference>
<feature type="compositionally biased region" description="Basic and acidic residues" evidence="6">
    <location>
        <begin position="74"/>
        <end position="99"/>
    </location>
</feature>
<comment type="caution">
    <text evidence="9">The sequence shown here is derived from an EMBL/GenBank/DDBJ whole genome shotgun (WGS) entry which is preliminary data.</text>
</comment>
<keyword evidence="2" id="KW-1003">Cell membrane</keyword>
<dbReference type="Pfam" id="PF04024">
    <property type="entry name" value="PspC"/>
    <property type="match status" value="1"/>
</dbReference>
<feature type="domain" description="Phage shock protein PspC N-terminal" evidence="8">
    <location>
        <begin position="2"/>
        <end position="58"/>
    </location>
</feature>
<name>A0ABY2YS01_9LACO</name>
<evidence type="ECO:0000256" key="7">
    <source>
        <dbReference type="SAM" id="Phobius"/>
    </source>
</evidence>
<evidence type="ECO:0000313" key="10">
    <source>
        <dbReference type="Proteomes" id="UP000767392"/>
    </source>
</evidence>
<proteinExistence type="predicted"/>
<keyword evidence="5 7" id="KW-0472">Membrane</keyword>
<evidence type="ECO:0000256" key="2">
    <source>
        <dbReference type="ARBA" id="ARBA00022475"/>
    </source>
</evidence>
<dbReference type="EMBL" id="QUAM01000004">
    <property type="protein sequence ID" value="TPR13392.1"/>
    <property type="molecule type" value="Genomic_DNA"/>
</dbReference>
<accession>A0ABY2YS01</accession>
<dbReference type="RefSeq" id="WP_105988150.1">
    <property type="nucleotide sequence ID" value="NZ_POST01000004.1"/>
</dbReference>
<dbReference type="Proteomes" id="UP000767392">
    <property type="component" value="Unassembled WGS sequence"/>
</dbReference>
<evidence type="ECO:0000256" key="6">
    <source>
        <dbReference type="SAM" id="MobiDB-lite"/>
    </source>
</evidence>
<evidence type="ECO:0000313" key="9">
    <source>
        <dbReference type="EMBL" id="TPR13392.1"/>
    </source>
</evidence>
<evidence type="ECO:0000259" key="8">
    <source>
        <dbReference type="Pfam" id="PF04024"/>
    </source>
</evidence>
<organism evidence="9 10">
    <name type="scientific">Apilactobacillus timberlakei</name>
    <dbReference type="NCBI Taxonomy" id="2008380"/>
    <lineage>
        <taxon>Bacteria</taxon>
        <taxon>Bacillati</taxon>
        <taxon>Bacillota</taxon>
        <taxon>Bacilli</taxon>
        <taxon>Lactobacillales</taxon>
        <taxon>Lactobacillaceae</taxon>
        <taxon>Apilactobacillus</taxon>
    </lineage>
</organism>